<dbReference type="PANTHER" id="PTHR12243">
    <property type="entry name" value="MADF DOMAIN TRANSCRIPTION FACTOR"/>
    <property type="match status" value="1"/>
</dbReference>
<proteinExistence type="predicted"/>
<feature type="non-terminal residue" evidence="3">
    <location>
        <position position="1"/>
    </location>
</feature>
<reference evidence="3" key="1">
    <citation type="journal article" date="2018" name="PLoS Negl. Trop. Dis.">
        <title>Sialome diversity of ticks revealed by RNAseq of single tick salivary glands.</title>
        <authorList>
            <person name="Perner J."/>
            <person name="Kropackova S."/>
            <person name="Kopacek P."/>
            <person name="Ribeiro J.M."/>
        </authorList>
    </citation>
    <scope>NUCLEOTIDE SEQUENCE</scope>
    <source>
        <strain evidence="3">Siblings of single egg batch collected in Ceske Budejovice</strain>
        <tissue evidence="3">Salivary glands</tissue>
    </source>
</reference>
<dbReference type="PROSITE" id="PS51029">
    <property type="entry name" value="MADF"/>
    <property type="match status" value="1"/>
</dbReference>
<feature type="domain" description="MADF" evidence="2">
    <location>
        <begin position="25"/>
        <end position="120"/>
    </location>
</feature>
<sequence length="249" mass="28157">AMESQCAVPKSKKVLKAARLAYNDKLICAVEKRPILWNFTLSDYKDHRKRLSIWDDVLEEVGEEPEGNTPQFRWKSLRDTFTKKFKKWKVGAPSGSGAKGAKEVRWCYFKMMFFLKDFVDVPSTTSSMAQGCTETRKSAEAVLMEIYSERKDPLEHGDAPDILSVDSSSSLSSEAPSPKAPPKASTSTAPKKRCGVKSNRKKTRVDVELDKVDEQLGQVEEVDECTLFGQIMAHKMRLCPPRLRTEFQI</sequence>
<dbReference type="InterPro" id="IPR039353">
    <property type="entry name" value="TF_Adf1"/>
</dbReference>
<dbReference type="Pfam" id="PF10545">
    <property type="entry name" value="MADF_DNA_bdg"/>
    <property type="match status" value="1"/>
</dbReference>
<evidence type="ECO:0000256" key="1">
    <source>
        <dbReference type="SAM" id="MobiDB-lite"/>
    </source>
</evidence>
<evidence type="ECO:0000313" key="3">
    <source>
        <dbReference type="EMBL" id="JAR91845.1"/>
    </source>
</evidence>
<feature type="non-terminal residue" evidence="3">
    <location>
        <position position="249"/>
    </location>
</feature>
<feature type="region of interest" description="Disordered" evidence="1">
    <location>
        <begin position="153"/>
        <end position="200"/>
    </location>
</feature>
<dbReference type="EMBL" id="GEGO01003559">
    <property type="protein sequence ID" value="JAR91845.1"/>
    <property type="molecule type" value="Transcribed_RNA"/>
</dbReference>
<dbReference type="PANTHER" id="PTHR12243:SF67">
    <property type="entry name" value="COREPRESSOR OF PANGOLIN, ISOFORM A-RELATED"/>
    <property type="match status" value="1"/>
</dbReference>
<organism evidence="3">
    <name type="scientific">Ixodes ricinus</name>
    <name type="common">Common tick</name>
    <name type="synonym">Acarus ricinus</name>
    <dbReference type="NCBI Taxonomy" id="34613"/>
    <lineage>
        <taxon>Eukaryota</taxon>
        <taxon>Metazoa</taxon>
        <taxon>Ecdysozoa</taxon>
        <taxon>Arthropoda</taxon>
        <taxon>Chelicerata</taxon>
        <taxon>Arachnida</taxon>
        <taxon>Acari</taxon>
        <taxon>Parasitiformes</taxon>
        <taxon>Ixodida</taxon>
        <taxon>Ixodoidea</taxon>
        <taxon>Ixodidae</taxon>
        <taxon>Ixodinae</taxon>
        <taxon>Ixodes</taxon>
    </lineage>
</organism>
<accession>A0A147BNG1</accession>
<feature type="compositionally biased region" description="Low complexity" evidence="1">
    <location>
        <begin position="167"/>
        <end position="189"/>
    </location>
</feature>
<dbReference type="AlphaFoldDB" id="A0A147BNG1"/>
<feature type="compositionally biased region" description="Basic residues" evidence="1">
    <location>
        <begin position="190"/>
        <end position="200"/>
    </location>
</feature>
<dbReference type="SMART" id="SM00595">
    <property type="entry name" value="MADF"/>
    <property type="match status" value="1"/>
</dbReference>
<evidence type="ECO:0000259" key="2">
    <source>
        <dbReference type="PROSITE" id="PS51029"/>
    </source>
</evidence>
<protein>
    <submittedName>
        <fullName evidence="3">Putative alcohol dehydrogenase transcription factor myb/sant-like protein</fullName>
    </submittedName>
</protein>
<name>A0A147BNG1_IXORI</name>
<dbReference type="InterPro" id="IPR006578">
    <property type="entry name" value="MADF-dom"/>
</dbReference>